<evidence type="ECO:0000313" key="1">
    <source>
        <dbReference type="EMBL" id="AGM07111.1"/>
    </source>
</evidence>
<sequence length="158" mass="17293">MLTCGGRDSLDVISGLLRTEVGGGCSHEPERVEPPAAVGQLDDACSQRIVTFDPADLLEVLRDPLALLEISGCVQSMETAVHRVDKERSVAHHCVRDLTGAQVALALAMHHPAKPVRADFYDHHVWSVHRPPGHMPLYDLDSPFLGHHDTRLEDTARG</sequence>
<reference evidence="1 2" key="1">
    <citation type="journal article" date="2013" name="BMC Genomics">
        <title>ContigScape: a Cytoscape plugin facilitating microbial genome gap closing.</title>
        <authorList>
            <person name="Tang B."/>
            <person name="Wang Q."/>
            <person name="Yang M."/>
            <person name="Xie F."/>
            <person name="Zhu Y."/>
            <person name="Zhuo Y."/>
            <person name="Wang S."/>
            <person name="Gao H."/>
            <person name="Ding X."/>
            <person name="Zhang L."/>
            <person name="Zhao G."/>
            <person name="Zheng H."/>
        </authorList>
    </citation>
    <scope>NUCLEOTIDE SEQUENCE [LARGE SCALE GENOMIC DNA]</scope>
    <source>
        <strain evidence="1 2">HCCB10007</strain>
    </source>
</reference>
<dbReference type="HOGENOM" id="CLU_1665764_0_0_11"/>
<dbReference type="Proteomes" id="UP000013968">
    <property type="component" value="Chromosome"/>
</dbReference>
<gene>
    <name evidence="1" type="ORF">AORI_4527</name>
</gene>
<name>R4T3W5_9PSEU</name>
<organism evidence="1 2">
    <name type="scientific">Amycolatopsis keratiniphila</name>
    <dbReference type="NCBI Taxonomy" id="129921"/>
    <lineage>
        <taxon>Bacteria</taxon>
        <taxon>Bacillati</taxon>
        <taxon>Actinomycetota</taxon>
        <taxon>Actinomycetes</taxon>
        <taxon>Pseudonocardiales</taxon>
        <taxon>Pseudonocardiaceae</taxon>
        <taxon>Amycolatopsis</taxon>
        <taxon>Amycolatopsis japonica group</taxon>
    </lineage>
</organism>
<protein>
    <submittedName>
        <fullName evidence="1">Uncharacterized protein</fullName>
    </submittedName>
</protein>
<keyword evidence="2" id="KW-1185">Reference proteome</keyword>
<proteinExistence type="predicted"/>
<dbReference type="KEGG" id="aoi:AORI_4527"/>
<accession>R4T3W5</accession>
<dbReference type="AlphaFoldDB" id="R4T3W5"/>
<evidence type="ECO:0000313" key="2">
    <source>
        <dbReference type="Proteomes" id="UP000013968"/>
    </source>
</evidence>
<dbReference type="EMBL" id="CP003410">
    <property type="protein sequence ID" value="AGM07111.1"/>
    <property type="molecule type" value="Genomic_DNA"/>
</dbReference>